<dbReference type="Pfam" id="PF13183">
    <property type="entry name" value="Fer4_8"/>
    <property type="match status" value="1"/>
</dbReference>
<dbReference type="InterPro" id="IPR017900">
    <property type="entry name" value="4Fe4S_Fe_S_CS"/>
</dbReference>
<evidence type="ECO:0000256" key="1">
    <source>
        <dbReference type="ARBA" id="ARBA00022448"/>
    </source>
</evidence>
<evidence type="ECO:0000256" key="4">
    <source>
        <dbReference type="ARBA" id="ARBA00022982"/>
    </source>
</evidence>
<evidence type="ECO:0000313" key="9">
    <source>
        <dbReference type="EMBL" id="AWB10640.1"/>
    </source>
</evidence>
<evidence type="ECO:0000256" key="6">
    <source>
        <dbReference type="ARBA" id="ARBA00023014"/>
    </source>
</evidence>
<organism evidence="9 10">
    <name type="scientific">Thermodesulfobium acidiphilum</name>
    <dbReference type="NCBI Taxonomy" id="1794699"/>
    <lineage>
        <taxon>Bacteria</taxon>
        <taxon>Pseudomonadati</taxon>
        <taxon>Thermodesulfobiota</taxon>
        <taxon>Thermodesulfobiia</taxon>
        <taxon>Thermodesulfobiales</taxon>
        <taxon>Thermodesulfobiaceae</taxon>
        <taxon>Thermodesulfobium</taxon>
    </lineage>
</organism>
<keyword evidence="4" id="KW-0249">Electron transport</keyword>
<evidence type="ECO:0000259" key="8">
    <source>
        <dbReference type="Pfam" id="PF13183"/>
    </source>
</evidence>
<evidence type="ECO:0000256" key="5">
    <source>
        <dbReference type="ARBA" id="ARBA00023004"/>
    </source>
</evidence>
<keyword evidence="3" id="KW-0479">Metal-binding</keyword>
<evidence type="ECO:0000256" key="2">
    <source>
        <dbReference type="ARBA" id="ARBA00022485"/>
    </source>
</evidence>
<dbReference type="InterPro" id="IPR009051">
    <property type="entry name" value="Helical_ferredxn"/>
</dbReference>
<dbReference type="GO" id="GO:0016491">
    <property type="term" value="F:oxidoreductase activity"/>
    <property type="evidence" value="ECO:0007669"/>
    <property type="project" value="UniProtKB-ARBA"/>
</dbReference>
<dbReference type="PANTHER" id="PTHR43551">
    <property type="entry name" value="FUMARATE REDUCTASE IRON-SULFUR SUBUNIT"/>
    <property type="match status" value="1"/>
</dbReference>
<dbReference type="KEGG" id="taci:TDSAC_1299"/>
<keyword evidence="2" id="KW-0004">4Fe-4S</keyword>
<evidence type="ECO:0000313" key="10">
    <source>
        <dbReference type="Proteomes" id="UP000244792"/>
    </source>
</evidence>
<dbReference type="GO" id="GO:0046872">
    <property type="term" value="F:metal ion binding"/>
    <property type="evidence" value="ECO:0007669"/>
    <property type="project" value="UniProtKB-KW"/>
</dbReference>
<dbReference type="Pfam" id="PF02754">
    <property type="entry name" value="CCG"/>
    <property type="match status" value="1"/>
</dbReference>
<dbReference type="SUPFAM" id="SSF46548">
    <property type="entry name" value="alpha-helical ferredoxin"/>
    <property type="match status" value="1"/>
</dbReference>
<keyword evidence="10" id="KW-1185">Reference proteome</keyword>
<accession>A0A2R4W1R3</accession>
<dbReference type="GO" id="GO:0051539">
    <property type="term" value="F:4 iron, 4 sulfur cluster binding"/>
    <property type="evidence" value="ECO:0007669"/>
    <property type="project" value="UniProtKB-KW"/>
</dbReference>
<dbReference type="RefSeq" id="WP_108309430.1">
    <property type="nucleotide sequence ID" value="NZ_CP020921.1"/>
</dbReference>
<dbReference type="InterPro" id="IPR004017">
    <property type="entry name" value="Cys_rich_dom"/>
</dbReference>
<evidence type="ECO:0000259" key="7">
    <source>
        <dbReference type="Pfam" id="PF02754"/>
    </source>
</evidence>
<dbReference type="Gene3D" id="1.10.1060.10">
    <property type="entry name" value="Alpha-helical ferredoxin"/>
    <property type="match status" value="1"/>
</dbReference>
<evidence type="ECO:0000256" key="3">
    <source>
        <dbReference type="ARBA" id="ARBA00022723"/>
    </source>
</evidence>
<dbReference type="AlphaFoldDB" id="A0A2R4W1R3"/>
<keyword evidence="5" id="KW-0408">Iron</keyword>
<dbReference type="PANTHER" id="PTHR43551:SF1">
    <property type="entry name" value="HETERODISULFIDE REDUCTASE"/>
    <property type="match status" value="1"/>
</dbReference>
<feature type="domain" description="Cysteine-rich" evidence="7">
    <location>
        <begin position="399"/>
        <end position="499"/>
    </location>
</feature>
<keyword evidence="1" id="KW-0813">Transport</keyword>
<feature type="domain" description="4Fe-4S ferredoxin-type" evidence="8">
    <location>
        <begin position="105"/>
        <end position="193"/>
    </location>
</feature>
<sequence length="539" mass="61251">MAIKRPPFNDISKDLSEPMAPIEIDDLIDILGIDKNEETPLEPPSEKIKNTYDWYLDGHVALSNLYPPKTREEENEIVRKFLSGFEKLLDPKNNWTMLQILKTGLDYCVRCQTCSEACHVFIASGRQEIYRPTYRIEILRRIYKKYFTPEGKLLGSFVGADVELNWKTIYRLAELAHRCNLCRRCAQRCPVGIDNGYLAREIRVLLSQELGISPVEILEKGSRLQLSVGSSTGLSPMALRDYLEFIEEDTYEKTGIKIKFPINKKGADILLLHNAGEFVSWHENPAAFAILFDAAGISWTISDEPVGYDNINYGLWNDDIEAARVVLRQAKIGKDLGVKRIVIGECGHSTKAFCVIGDRILTGDLASSEISRESCLPLFWEIYKSGAIKFDPSKNNFPVTLHDPCNIVRNMGIVMPQRNILNTIAPRWREMHPNGVYNYCCGGGSGFAIMQGLNFPQWRNKVSSRMKLNQILNAFKDELNPNIPKYVCAPCSNCKGTIRDIFAHYNCKDKFNLTYGGLVELMVNAMVDLKKPYITWDEY</sequence>
<proteinExistence type="predicted"/>
<dbReference type="InterPro" id="IPR017896">
    <property type="entry name" value="4Fe4S_Fe-S-bd"/>
</dbReference>
<dbReference type="Proteomes" id="UP000244792">
    <property type="component" value="Chromosome"/>
</dbReference>
<protein>
    <submittedName>
        <fullName evidence="9">Fe-S oxidoreductase</fullName>
    </submittedName>
</protein>
<reference evidence="9 10" key="1">
    <citation type="submission" date="2017-04" db="EMBL/GenBank/DDBJ databases">
        <title>Genomic insights into metabolism of Thermodesulfobium acidiphilum.</title>
        <authorList>
            <person name="Toshchakov S.V."/>
            <person name="Frolov E.N."/>
            <person name="Kublanov I.V."/>
            <person name="Samarov N.I."/>
            <person name="Novikov A."/>
            <person name="Lebedinsky A.V."/>
            <person name="Bonch-Osmolovskaya E.A."/>
            <person name="Chernyh N.A."/>
        </authorList>
    </citation>
    <scope>NUCLEOTIDE SEQUENCE [LARGE SCALE GENOMIC DNA]</scope>
    <source>
        <strain evidence="9 10">3127-1</strain>
    </source>
</reference>
<dbReference type="PROSITE" id="PS00198">
    <property type="entry name" value="4FE4S_FER_1"/>
    <property type="match status" value="1"/>
</dbReference>
<dbReference type="EMBL" id="CP020921">
    <property type="protein sequence ID" value="AWB10640.1"/>
    <property type="molecule type" value="Genomic_DNA"/>
</dbReference>
<dbReference type="OrthoDB" id="9786127at2"/>
<keyword evidence="6" id="KW-0411">Iron-sulfur</keyword>
<gene>
    <name evidence="9" type="ORF">TDSAC_1299</name>
</gene>
<name>A0A2R4W1R3_THEAF</name>